<feature type="coiled-coil region" evidence="1">
    <location>
        <begin position="47"/>
        <end position="74"/>
    </location>
</feature>
<dbReference type="Proteomes" id="UP000233769">
    <property type="component" value="Chromosome tk0001"/>
</dbReference>
<gene>
    <name evidence="2" type="ORF">TK0001_1035</name>
</gene>
<dbReference type="AlphaFoldDB" id="A0A2N9AJV4"/>
<evidence type="ECO:0000313" key="2">
    <source>
        <dbReference type="EMBL" id="SOR27637.1"/>
    </source>
</evidence>
<organism evidence="2 3">
    <name type="scientific">Methylorubrum extorquens</name>
    <name type="common">Methylobacterium dichloromethanicum</name>
    <name type="synonym">Methylobacterium extorquens</name>
    <dbReference type="NCBI Taxonomy" id="408"/>
    <lineage>
        <taxon>Bacteria</taxon>
        <taxon>Pseudomonadati</taxon>
        <taxon>Pseudomonadota</taxon>
        <taxon>Alphaproteobacteria</taxon>
        <taxon>Hyphomicrobiales</taxon>
        <taxon>Methylobacteriaceae</taxon>
        <taxon>Methylorubrum</taxon>
    </lineage>
</organism>
<keyword evidence="1" id="KW-0175">Coiled coil</keyword>
<evidence type="ECO:0000313" key="3">
    <source>
        <dbReference type="Proteomes" id="UP000233769"/>
    </source>
</evidence>
<proteinExistence type="predicted"/>
<evidence type="ECO:0000256" key="1">
    <source>
        <dbReference type="SAM" id="Coils"/>
    </source>
</evidence>
<accession>A0A2N9AJV4</accession>
<name>A0A2N9AJV4_METEX</name>
<protein>
    <submittedName>
        <fullName evidence="2">Uncharacterized protein</fullName>
    </submittedName>
</protein>
<dbReference type="EMBL" id="LT962688">
    <property type="protein sequence ID" value="SOR27637.1"/>
    <property type="molecule type" value="Genomic_DNA"/>
</dbReference>
<reference evidence="3" key="1">
    <citation type="submission" date="2017-10" db="EMBL/GenBank/DDBJ databases">
        <authorList>
            <person name="Regsiter A."/>
            <person name="William W."/>
        </authorList>
    </citation>
    <scope>NUCLEOTIDE SEQUENCE [LARGE SCALE GENOMIC DNA]</scope>
</reference>
<sequence length="101" mass="11084">MSDAEIHVLPTMRLATPQVSRIVTELTEAHAAGVDLGSRVPHIQANSDALLDLHDNLERELAGLQLALEQLGGRGRHVGAVLQQLLEEVRQLADLARRYPH</sequence>